<dbReference type="AlphaFoldDB" id="A9P0Z7"/>
<proteinExistence type="evidence at transcript level"/>
<reference evidence="1" key="1">
    <citation type="journal article" date="2008" name="BMC Genomics">
        <title>A conifer genomics resource of 200,000 spruce (Picea spp.) ESTs and 6,464 high-quality, sequence-finished full-length cDNAs for Sitka spruce (Picea sitchensis).</title>
        <authorList>
            <person name="Ralph S.G."/>
            <person name="Chun H.J."/>
            <person name="Kolosova N."/>
            <person name="Cooper D."/>
            <person name="Oddy C."/>
            <person name="Ritland C.E."/>
            <person name="Kirkpatrick R."/>
            <person name="Moore R."/>
            <person name="Barber S."/>
            <person name="Holt R.A."/>
            <person name="Jones S.J."/>
            <person name="Marra M.A."/>
            <person name="Douglas C.J."/>
            <person name="Ritland K."/>
            <person name="Bohlmann J."/>
        </authorList>
    </citation>
    <scope>NUCLEOTIDE SEQUENCE</scope>
    <source>
        <tissue evidence="1">Green portion of the leader tissue</tissue>
    </source>
</reference>
<dbReference type="OMA" id="ERECIGT"/>
<protein>
    <submittedName>
        <fullName evidence="1">Uncharacterized protein</fullName>
    </submittedName>
</protein>
<evidence type="ECO:0000313" key="1">
    <source>
        <dbReference type="EMBL" id="ABK26558.1"/>
    </source>
</evidence>
<name>A9P0Z7_PICSI</name>
<sequence>MDVEEPTVIEKEEDDEEDGRFKDLANQIALLMMDDDDDDRAEPEEACPVDYAPQQHRYDHRLPWICNNSLYYRHPMQKDLWNIPQIFPVEIIHLEGQRQYYRWANGNFTFPNTVIPSSVYNSKRERECIGTGVFIPRCRPDSRSKRSKLLNF</sequence>
<dbReference type="EMBL" id="EF087310">
    <property type="protein sequence ID" value="ABK26558.1"/>
    <property type="molecule type" value="mRNA"/>
</dbReference>
<organism evidence="1">
    <name type="scientific">Picea sitchensis</name>
    <name type="common">Sitka spruce</name>
    <name type="synonym">Pinus sitchensis</name>
    <dbReference type="NCBI Taxonomy" id="3332"/>
    <lineage>
        <taxon>Eukaryota</taxon>
        <taxon>Viridiplantae</taxon>
        <taxon>Streptophyta</taxon>
        <taxon>Embryophyta</taxon>
        <taxon>Tracheophyta</taxon>
        <taxon>Spermatophyta</taxon>
        <taxon>Pinopsida</taxon>
        <taxon>Pinidae</taxon>
        <taxon>Conifers I</taxon>
        <taxon>Pinales</taxon>
        <taxon>Pinaceae</taxon>
        <taxon>Picea</taxon>
    </lineage>
</organism>
<accession>A9P0Z7</accession>